<dbReference type="GO" id="GO:0005737">
    <property type="term" value="C:cytoplasm"/>
    <property type="evidence" value="ECO:0007669"/>
    <property type="project" value="TreeGrafter"/>
</dbReference>
<comment type="caution">
    <text evidence="7">The sequence shown here is derived from an EMBL/GenBank/DDBJ whole genome shotgun (WGS) entry which is preliminary data.</text>
</comment>
<feature type="binding site" evidence="6">
    <location>
        <position position="65"/>
    </location>
    <ligand>
        <name>a divalent metal cation</name>
        <dbReference type="ChEBI" id="CHEBI:60240"/>
        <label>1</label>
    </ligand>
</feature>
<protein>
    <recommendedName>
        <fullName evidence="3 5">GTP cyclohydrolase 1 type 2 homolog</fullName>
    </recommendedName>
</protein>
<feature type="binding site" evidence="6">
    <location>
        <position position="103"/>
    </location>
    <ligand>
        <name>a divalent metal cation</name>
        <dbReference type="ChEBI" id="CHEBI:60240"/>
        <label>1</label>
    </ligand>
</feature>
<evidence type="ECO:0000313" key="7">
    <source>
        <dbReference type="EMBL" id="HHI96281.1"/>
    </source>
</evidence>
<dbReference type="Proteomes" id="UP000886101">
    <property type="component" value="Unassembled WGS sequence"/>
</dbReference>
<dbReference type="PIRSF" id="PIRSF037489">
    <property type="entry name" value="UCP037489_NIF3_YqfO"/>
    <property type="match status" value="1"/>
</dbReference>
<evidence type="ECO:0000256" key="2">
    <source>
        <dbReference type="ARBA" id="ARBA00011643"/>
    </source>
</evidence>
<dbReference type="AlphaFoldDB" id="A0A7V5U1R7"/>
<comment type="subunit">
    <text evidence="2">Homohexamer.</text>
</comment>
<evidence type="ECO:0000256" key="3">
    <source>
        <dbReference type="ARBA" id="ARBA00022112"/>
    </source>
</evidence>
<dbReference type="InterPro" id="IPR036069">
    <property type="entry name" value="DUF34/NIF3_sf"/>
</dbReference>
<accession>A0A7V5U1R7</accession>
<keyword evidence="4 5" id="KW-0479">Metal-binding</keyword>
<dbReference type="SUPFAM" id="SSF102705">
    <property type="entry name" value="NIF3 (NGG1p interacting factor 3)-like"/>
    <property type="match status" value="1"/>
</dbReference>
<dbReference type="Pfam" id="PF01784">
    <property type="entry name" value="DUF34_NIF3"/>
    <property type="match status" value="1"/>
</dbReference>
<feature type="binding site" evidence="6">
    <location>
        <position position="329"/>
    </location>
    <ligand>
        <name>a divalent metal cation</name>
        <dbReference type="ChEBI" id="CHEBI:60240"/>
        <label>1</label>
    </ligand>
</feature>
<evidence type="ECO:0000256" key="1">
    <source>
        <dbReference type="ARBA" id="ARBA00006964"/>
    </source>
</evidence>
<dbReference type="InterPro" id="IPR002678">
    <property type="entry name" value="DUF34/NIF3"/>
</dbReference>
<reference evidence="7" key="1">
    <citation type="journal article" date="2020" name="mSystems">
        <title>Genome- and Community-Level Interaction Insights into Carbon Utilization and Element Cycling Functions of Hydrothermarchaeota in Hydrothermal Sediment.</title>
        <authorList>
            <person name="Zhou Z."/>
            <person name="Liu Y."/>
            <person name="Xu W."/>
            <person name="Pan J."/>
            <person name="Luo Z.H."/>
            <person name="Li M."/>
        </authorList>
    </citation>
    <scope>NUCLEOTIDE SEQUENCE [LARGE SCALE GENOMIC DNA]</scope>
    <source>
        <strain evidence="7">HyVt-533</strain>
    </source>
</reference>
<evidence type="ECO:0000256" key="4">
    <source>
        <dbReference type="ARBA" id="ARBA00022723"/>
    </source>
</evidence>
<dbReference type="GO" id="GO:0046872">
    <property type="term" value="F:metal ion binding"/>
    <property type="evidence" value="ECO:0007669"/>
    <property type="project" value="UniProtKB-UniRule"/>
</dbReference>
<feature type="binding site" evidence="6">
    <location>
        <position position="333"/>
    </location>
    <ligand>
        <name>a divalent metal cation</name>
        <dbReference type="ChEBI" id="CHEBI:60240"/>
        <label>1</label>
    </ligand>
</feature>
<comment type="similarity">
    <text evidence="1 5">Belongs to the GTP cyclohydrolase I type 2/NIF3 family.</text>
</comment>
<dbReference type="PANTHER" id="PTHR13799">
    <property type="entry name" value="NGG1 INTERACTING FACTOR 3"/>
    <property type="match status" value="1"/>
</dbReference>
<organism evidence="7">
    <name type="scientific">Thermodesulfatator atlanticus</name>
    <dbReference type="NCBI Taxonomy" id="501497"/>
    <lineage>
        <taxon>Bacteria</taxon>
        <taxon>Pseudomonadati</taxon>
        <taxon>Thermodesulfobacteriota</taxon>
        <taxon>Thermodesulfobacteria</taxon>
        <taxon>Thermodesulfobacteriales</taxon>
        <taxon>Thermodesulfatatoraceae</taxon>
        <taxon>Thermodesulfatator</taxon>
    </lineage>
</organism>
<sequence>MDITVGDIIAALENWAPPPLAEDWDNIGLQLGSAKKKVKKLAVCLDLNPQTLSQALAFDCLVTHHPLFFKPIKKLSTDAWPGYAVAELLRHDVALVCAHTNLDAARDGVTEVLAQKLKLETEGALVPSPGSELFLVSVYVPKGYEERIRQFLLATEAAVRGQYKACTFTTEGLGSFYPLARANPTQGERERLNLVSESKIEFLAPAFVLPKLLKGLEELHPYEEVPIDFWPVKGKDPRFGLGRIGELPLEYTLLDLAQKMGEILNTKGVYLVGEPHRLVRRVALCAGAGGELWRQALEKGADVYLTAEIKYHQAREAEAAGLALITFGHFESEYLIVPELARYFSAWAKERGCYLEVSVLEEKAPFQGAFA</sequence>
<dbReference type="EMBL" id="DROK01000011">
    <property type="protein sequence ID" value="HHI96281.1"/>
    <property type="molecule type" value="Genomic_DNA"/>
</dbReference>
<dbReference type="InterPro" id="IPR017221">
    <property type="entry name" value="DUF34/NIF3_bac"/>
</dbReference>
<evidence type="ECO:0000256" key="5">
    <source>
        <dbReference type="PIRNR" id="PIRNR037489"/>
    </source>
</evidence>
<evidence type="ECO:0000256" key="6">
    <source>
        <dbReference type="PIRSR" id="PIRSR602678-1"/>
    </source>
</evidence>
<dbReference type="Gene3D" id="3.40.1390.30">
    <property type="entry name" value="NIF3 (NGG1p interacting factor 3)-like"/>
    <property type="match status" value="2"/>
</dbReference>
<name>A0A7V5U1R7_9BACT</name>
<dbReference type="PANTHER" id="PTHR13799:SF14">
    <property type="entry name" value="GTP CYCLOHYDROLASE 1 TYPE 2 HOMOLOG"/>
    <property type="match status" value="1"/>
</dbReference>
<feature type="binding site" evidence="6">
    <location>
        <position position="64"/>
    </location>
    <ligand>
        <name>a divalent metal cation</name>
        <dbReference type="ChEBI" id="CHEBI:60240"/>
        <label>2</label>
    </ligand>
</feature>
<dbReference type="FunFam" id="3.40.1390.30:FF:000001">
    <property type="entry name" value="GTP cyclohydrolase 1 type 2"/>
    <property type="match status" value="1"/>
</dbReference>
<gene>
    <name evidence="7" type="ORF">ENJ96_00320</name>
</gene>
<dbReference type="NCBIfam" id="TIGR00486">
    <property type="entry name" value="YbgI_SA1388"/>
    <property type="match status" value="1"/>
</dbReference>
<proteinExistence type="inferred from homology"/>